<organism evidence="1 2">
    <name type="scientific">Epilithonimonas xixisoli</name>
    <dbReference type="NCBI Taxonomy" id="1476462"/>
    <lineage>
        <taxon>Bacteria</taxon>
        <taxon>Pseudomonadati</taxon>
        <taxon>Bacteroidota</taxon>
        <taxon>Flavobacteriia</taxon>
        <taxon>Flavobacteriales</taxon>
        <taxon>Weeksellaceae</taxon>
        <taxon>Chryseobacterium group</taxon>
        <taxon>Epilithonimonas</taxon>
    </lineage>
</organism>
<proteinExistence type="predicted"/>
<keyword evidence="2" id="KW-1185">Reference proteome</keyword>
<name>A0A4R8I6E2_9FLAO</name>
<protein>
    <submittedName>
        <fullName evidence="1">Uncharacterized protein</fullName>
    </submittedName>
</protein>
<accession>A0A4R8I6E2</accession>
<dbReference type="Proteomes" id="UP000295313">
    <property type="component" value="Unassembled WGS sequence"/>
</dbReference>
<reference evidence="1 2" key="1">
    <citation type="submission" date="2019-03" db="EMBL/GenBank/DDBJ databases">
        <title>Genomic Encyclopedia of Type Strains, Phase III (KMG-III): the genomes of soil and plant-associated and newly described type strains.</title>
        <authorList>
            <person name="Whitman W."/>
        </authorList>
    </citation>
    <scope>NUCLEOTIDE SEQUENCE [LARGE SCALE GENOMIC DNA]</scope>
    <source>
        <strain evidence="1 2">CGMCC 1.12802</strain>
    </source>
</reference>
<comment type="caution">
    <text evidence="1">The sequence shown here is derived from an EMBL/GenBank/DDBJ whole genome shotgun (WGS) entry which is preliminary data.</text>
</comment>
<evidence type="ECO:0000313" key="2">
    <source>
        <dbReference type="Proteomes" id="UP000295313"/>
    </source>
</evidence>
<dbReference type="AlphaFoldDB" id="A0A4R8I6E2"/>
<sequence length="186" mass="21404">MLKIPAINKPQNASGNPITNNTLYKVFLILLLFGISSCNKKTDFDKIIYNYYGGFDGPIYNLELKNNKNFILKRDLVLIDGTSPFDFQYDSTKIGYFGGKITNEHFDQIKLGLTKILKKNYKYNDPEFTTDIPHLNLTIITSNDTIYIHTLNVTENFTNDILVYLNRIGELDSLKTIKPFNTKEKN</sequence>
<evidence type="ECO:0000313" key="1">
    <source>
        <dbReference type="EMBL" id="TDX83336.1"/>
    </source>
</evidence>
<dbReference type="EMBL" id="SOEO01000003">
    <property type="protein sequence ID" value="TDX83336.1"/>
    <property type="molecule type" value="Genomic_DNA"/>
</dbReference>
<gene>
    <name evidence="1" type="ORF">B0I22_3416</name>
</gene>